<reference evidence="2 3" key="1">
    <citation type="submission" date="2022-12" db="EMBL/GenBank/DDBJ databases">
        <title>Draft genome sequence of Paenibacillus sp. dW9.</title>
        <authorList>
            <person name="Choi E.-W."/>
            <person name="Kim D.-U."/>
        </authorList>
    </citation>
    <scope>NUCLEOTIDE SEQUENCE [LARGE SCALE GENOMIC DNA]</scope>
    <source>
        <strain evidence="3">dW9</strain>
    </source>
</reference>
<organism evidence="2 3">
    <name type="scientific">Paenibacillus gyeongsangnamensis</name>
    <dbReference type="NCBI Taxonomy" id="3388067"/>
    <lineage>
        <taxon>Bacteria</taxon>
        <taxon>Bacillati</taxon>
        <taxon>Bacillota</taxon>
        <taxon>Bacilli</taxon>
        <taxon>Bacillales</taxon>
        <taxon>Paenibacillaceae</taxon>
        <taxon>Paenibacillus</taxon>
    </lineage>
</organism>
<feature type="signal peptide" evidence="1">
    <location>
        <begin position="1"/>
        <end position="29"/>
    </location>
</feature>
<dbReference type="EMBL" id="JAQAGZ010000004">
    <property type="protein sequence ID" value="MCZ8512181.1"/>
    <property type="molecule type" value="Genomic_DNA"/>
</dbReference>
<accession>A0ABT4Q5V7</accession>
<evidence type="ECO:0000313" key="3">
    <source>
        <dbReference type="Proteomes" id="UP001527882"/>
    </source>
</evidence>
<keyword evidence="1" id="KW-0732">Signal</keyword>
<comment type="caution">
    <text evidence="2">The sequence shown here is derived from an EMBL/GenBank/DDBJ whole genome shotgun (WGS) entry which is preliminary data.</text>
</comment>
<name>A0ABT4Q5V7_9BACL</name>
<sequence>MKKLVKGKKKLIAGVVLSALLLGSGSIFAASSLVVGAKGDGTGVNPHG</sequence>
<evidence type="ECO:0000256" key="1">
    <source>
        <dbReference type="SAM" id="SignalP"/>
    </source>
</evidence>
<dbReference type="RefSeq" id="WP_269880597.1">
    <property type="nucleotide sequence ID" value="NZ_JAQAGZ010000004.1"/>
</dbReference>
<evidence type="ECO:0008006" key="4">
    <source>
        <dbReference type="Google" id="ProtNLM"/>
    </source>
</evidence>
<evidence type="ECO:0000313" key="2">
    <source>
        <dbReference type="EMBL" id="MCZ8512181.1"/>
    </source>
</evidence>
<proteinExistence type="predicted"/>
<dbReference type="Proteomes" id="UP001527882">
    <property type="component" value="Unassembled WGS sequence"/>
</dbReference>
<feature type="chain" id="PRO_5045879234" description="Phosphatase" evidence="1">
    <location>
        <begin position="30"/>
        <end position="48"/>
    </location>
</feature>
<keyword evidence="3" id="KW-1185">Reference proteome</keyword>
<gene>
    <name evidence="2" type="ORF">O9H85_07025</name>
</gene>
<protein>
    <recommendedName>
        <fullName evidence="4">Phosphatase</fullName>
    </recommendedName>
</protein>